<accession>A0A251UD30</accession>
<reference evidence="2 4" key="1">
    <citation type="journal article" date="2017" name="Nature">
        <title>The sunflower genome provides insights into oil metabolism, flowering and Asterid evolution.</title>
        <authorList>
            <person name="Badouin H."/>
            <person name="Gouzy J."/>
            <person name="Grassa C.J."/>
            <person name="Murat F."/>
            <person name="Staton S.E."/>
            <person name="Cottret L."/>
            <person name="Lelandais-Briere C."/>
            <person name="Owens G.L."/>
            <person name="Carrere S."/>
            <person name="Mayjonade B."/>
            <person name="Legrand L."/>
            <person name="Gill N."/>
            <person name="Kane N.C."/>
            <person name="Bowers J.E."/>
            <person name="Hubner S."/>
            <person name="Bellec A."/>
            <person name="Berard A."/>
            <person name="Berges H."/>
            <person name="Blanchet N."/>
            <person name="Boniface M.C."/>
            <person name="Brunel D."/>
            <person name="Catrice O."/>
            <person name="Chaidir N."/>
            <person name="Claudel C."/>
            <person name="Donnadieu C."/>
            <person name="Faraut T."/>
            <person name="Fievet G."/>
            <person name="Helmstetter N."/>
            <person name="King M."/>
            <person name="Knapp S.J."/>
            <person name="Lai Z."/>
            <person name="Le Paslier M.C."/>
            <person name="Lippi Y."/>
            <person name="Lorenzon L."/>
            <person name="Mandel J.R."/>
            <person name="Marage G."/>
            <person name="Marchand G."/>
            <person name="Marquand E."/>
            <person name="Bret-Mestries E."/>
            <person name="Morien E."/>
            <person name="Nambeesan S."/>
            <person name="Nguyen T."/>
            <person name="Pegot-Espagnet P."/>
            <person name="Pouilly N."/>
            <person name="Raftis F."/>
            <person name="Sallet E."/>
            <person name="Schiex T."/>
            <person name="Thomas J."/>
            <person name="Vandecasteele C."/>
            <person name="Vares D."/>
            <person name="Vear F."/>
            <person name="Vautrin S."/>
            <person name="Crespi M."/>
            <person name="Mangin B."/>
            <person name="Burke J.M."/>
            <person name="Salse J."/>
            <person name="Munos S."/>
            <person name="Vincourt P."/>
            <person name="Rieseberg L.H."/>
            <person name="Langlade N.B."/>
        </authorList>
    </citation>
    <scope>NUCLEOTIDE SEQUENCE [LARGE SCALE GENOMIC DNA]</scope>
    <source>
        <strain evidence="4">cv. SF193</strain>
        <tissue evidence="2">Leaves</tissue>
    </source>
</reference>
<evidence type="ECO:0000313" key="3">
    <source>
        <dbReference type="EMBL" id="OTG20953.1"/>
    </source>
</evidence>
<dbReference type="InParanoid" id="A0A251UD30"/>
<keyword evidence="4" id="KW-1185">Reference proteome</keyword>
<dbReference type="PANTHER" id="PTHR17630">
    <property type="entry name" value="DIENELACTONE HYDROLASE"/>
    <property type="match status" value="1"/>
</dbReference>
<dbReference type="InterPro" id="IPR002925">
    <property type="entry name" value="Dienelactn_hydro"/>
</dbReference>
<gene>
    <name evidence="3" type="ORF">HannXRQ_Chr07g0198821</name>
    <name evidence="2" type="ORF">HanXRQr2_Chr07g0307371</name>
</gene>
<dbReference type="Gene3D" id="3.40.50.1820">
    <property type="entry name" value="alpha/beta hydrolase"/>
    <property type="match status" value="1"/>
</dbReference>
<sequence>MAGPQCCANPPDISSGNRQDDRIEVIGGLTSYTAGSPASKLAVILIADIYGYEAPKLRQIAEKVAAAGFYVVVPDFFYGDPYLPDMQLSSWFPNHLPAKGCEDARKVVADLKTKGASAVGAAGFCWGGMTVSKLSAYGEIEAAVILHPGPLSEDDIHATKVPTAILAAEIDEYSPPEQMKKLAEILSAKLIDNFVKIYPGVVHGWTTRYKDDDEHAVKSAMEAHTDMLNWFTKYLKSG</sequence>
<dbReference type="OMA" id="PGKCCFE"/>
<reference evidence="2" key="3">
    <citation type="submission" date="2020-06" db="EMBL/GenBank/DDBJ databases">
        <title>Helianthus annuus Genome sequencing and assembly Release 2.</title>
        <authorList>
            <person name="Gouzy J."/>
            <person name="Langlade N."/>
            <person name="Munos S."/>
        </authorList>
    </citation>
    <scope>NUCLEOTIDE SEQUENCE</scope>
    <source>
        <tissue evidence="2">Leaves</tissue>
    </source>
</reference>
<dbReference type="EMBL" id="CM007896">
    <property type="protein sequence ID" value="OTG20953.1"/>
    <property type="molecule type" value="Genomic_DNA"/>
</dbReference>
<feature type="domain" description="Dienelactone hydrolase" evidence="1">
    <location>
        <begin position="32"/>
        <end position="234"/>
    </location>
</feature>
<dbReference type="Gramene" id="mRNA:HanXRQr2_Chr07g0307371">
    <property type="protein sequence ID" value="mRNA:HanXRQr2_Chr07g0307371"/>
    <property type="gene ID" value="HanXRQr2_Chr07g0307371"/>
</dbReference>
<name>A0A251UD30_HELAN</name>
<dbReference type="STRING" id="4232.A0A251UD30"/>
<evidence type="ECO:0000313" key="4">
    <source>
        <dbReference type="Proteomes" id="UP000215914"/>
    </source>
</evidence>
<dbReference type="AlphaFoldDB" id="A0A251UD30"/>
<dbReference type="OrthoDB" id="17560at2759"/>
<organism evidence="3 4">
    <name type="scientific">Helianthus annuus</name>
    <name type="common">Common sunflower</name>
    <dbReference type="NCBI Taxonomy" id="4232"/>
    <lineage>
        <taxon>Eukaryota</taxon>
        <taxon>Viridiplantae</taxon>
        <taxon>Streptophyta</taxon>
        <taxon>Embryophyta</taxon>
        <taxon>Tracheophyta</taxon>
        <taxon>Spermatophyta</taxon>
        <taxon>Magnoliopsida</taxon>
        <taxon>eudicotyledons</taxon>
        <taxon>Gunneridae</taxon>
        <taxon>Pentapetalae</taxon>
        <taxon>asterids</taxon>
        <taxon>campanulids</taxon>
        <taxon>Asterales</taxon>
        <taxon>Asteraceae</taxon>
        <taxon>Asteroideae</taxon>
        <taxon>Heliantheae alliance</taxon>
        <taxon>Heliantheae</taxon>
        <taxon>Helianthus</taxon>
    </lineage>
</organism>
<dbReference type="SUPFAM" id="SSF53474">
    <property type="entry name" value="alpha/beta-Hydrolases"/>
    <property type="match status" value="1"/>
</dbReference>
<evidence type="ECO:0000313" key="2">
    <source>
        <dbReference type="EMBL" id="KAF5799688.1"/>
    </source>
</evidence>
<dbReference type="GO" id="GO:0016787">
    <property type="term" value="F:hydrolase activity"/>
    <property type="evidence" value="ECO:0007669"/>
    <property type="project" value="UniProtKB-KW"/>
</dbReference>
<dbReference type="Proteomes" id="UP000215914">
    <property type="component" value="Chromosome 7"/>
</dbReference>
<keyword evidence="3" id="KW-0378">Hydrolase</keyword>
<dbReference type="PANTHER" id="PTHR17630:SF52">
    <property type="entry name" value="ENDO-1,3-1,4-BETA-D-GLUCANASE-LIKE PROTEIN"/>
    <property type="match status" value="1"/>
</dbReference>
<dbReference type="InterPro" id="IPR029058">
    <property type="entry name" value="AB_hydrolase_fold"/>
</dbReference>
<dbReference type="Pfam" id="PF01738">
    <property type="entry name" value="DLH"/>
    <property type="match status" value="1"/>
</dbReference>
<protein>
    <submittedName>
        <fullName evidence="2">Dienelactone hydrolase, alpha/Beta hydrolase</fullName>
    </submittedName>
    <submittedName>
        <fullName evidence="3">Putative alpha/Beta hydrolase fold protein</fullName>
    </submittedName>
</protein>
<proteinExistence type="predicted"/>
<reference evidence="3" key="2">
    <citation type="submission" date="2017-02" db="EMBL/GenBank/DDBJ databases">
        <title>Sunflower complete genome.</title>
        <authorList>
            <person name="Langlade N."/>
            <person name="Munos S."/>
        </authorList>
    </citation>
    <scope>NUCLEOTIDE SEQUENCE [LARGE SCALE GENOMIC DNA]</scope>
    <source>
        <tissue evidence="3">Leaves</tissue>
    </source>
</reference>
<dbReference type="EMBL" id="MNCJ02000322">
    <property type="protein sequence ID" value="KAF5799688.1"/>
    <property type="molecule type" value="Genomic_DNA"/>
</dbReference>
<evidence type="ECO:0000259" key="1">
    <source>
        <dbReference type="Pfam" id="PF01738"/>
    </source>
</evidence>